<evidence type="ECO:0000313" key="2">
    <source>
        <dbReference type="EMBL" id="AIY64965.1"/>
    </source>
</evidence>
<name>A0A0A7EE89_9GAMM</name>
<dbReference type="SMART" id="SM00100">
    <property type="entry name" value="cNMP"/>
    <property type="match status" value="1"/>
</dbReference>
<dbReference type="KEGG" id="pseo:OM33_07230"/>
<dbReference type="AlphaFoldDB" id="A0A0A7EE89"/>
<dbReference type="Proteomes" id="UP000030341">
    <property type="component" value="Chromosome 1"/>
</dbReference>
<dbReference type="PANTHER" id="PTHR24567:SF26">
    <property type="entry name" value="REGULATORY PROTEIN YEIL"/>
    <property type="match status" value="1"/>
</dbReference>
<dbReference type="InterPro" id="IPR050397">
    <property type="entry name" value="Env_Response_Regulators"/>
</dbReference>
<dbReference type="PROSITE" id="PS50042">
    <property type="entry name" value="CNMP_BINDING_3"/>
    <property type="match status" value="1"/>
</dbReference>
<sequence>MALITQIPLIKKMELVNRLPFFKTLTLAERQMVVESFSELHLFKQGKMVFRQNEHDNHLYIVLSGELVLFKQQHKPSLVHIEPGDFVGEGSFVETHTRSINAQAHSETIVLAISHTAMQKLPYAIRDKIKDRIILGMSQRIEKLGAVIDNLQGP</sequence>
<dbReference type="eggNOG" id="COG0664">
    <property type="taxonomic scope" value="Bacteria"/>
</dbReference>
<keyword evidence="3" id="KW-1185">Reference proteome</keyword>
<reference evidence="2 3" key="1">
    <citation type="submission" date="2014-11" db="EMBL/GenBank/DDBJ databases">
        <title>Complete Genome Sequence of Pseudoalteromonas sp. Strain OCN003 Isolated from Kaneohe Bay, Oahu, Hawaii.</title>
        <authorList>
            <person name="Beurmann S."/>
            <person name="Videau P."/>
            <person name="Ushijima B."/>
            <person name="Smith A.M."/>
            <person name="Aeby G.S."/>
            <person name="Callahan S.M."/>
            <person name="Belcaid M."/>
        </authorList>
    </citation>
    <scope>NUCLEOTIDE SEQUENCE [LARGE SCALE GENOMIC DNA]</scope>
    <source>
        <strain evidence="2 3">OCN003</strain>
    </source>
</reference>
<dbReference type="GO" id="GO:0003700">
    <property type="term" value="F:DNA-binding transcription factor activity"/>
    <property type="evidence" value="ECO:0007669"/>
    <property type="project" value="TreeGrafter"/>
</dbReference>
<dbReference type="STRING" id="1348114.OM33_07230"/>
<evidence type="ECO:0000313" key="3">
    <source>
        <dbReference type="Proteomes" id="UP000030341"/>
    </source>
</evidence>
<protein>
    <recommendedName>
        <fullName evidence="1">Cyclic nucleotide-binding domain-containing protein</fullName>
    </recommendedName>
</protein>
<evidence type="ECO:0000259" key="1">
    <source>
        <dbReference type="PROSITE" id="PS50042"/>
    </source>
</evidence>
<dbReference type="Gene3D" id="2.60.120.10">
    <property type="entry name" value="Jelly Rolls"/>
    <property type="match status" value="1"/>
</dbReference>
<dbReference type="OrthoDB" id="5241243at2"/>
<dbReference type="Pfam" id="PF00027">
    <property type="entry name" value="cNMP_binding"/>
    <property type="match status" value="1"/>
</dbReference>
<dbReference type="InterPro" id="IPR018490">
    <property type="entry name" value="cNMP-bd_dom_sf"/>
</dbReference>
<dbReference type="CDD" id="cd00038">
    <property type="entry name" value="CAP_ED"/>
    <property type="match status" value="1"/>
</dbReference>
<dbReference type="GO" id="GO:0005829">
    <property type="term" value="C:cytosol"/>
    <property type="evidence" value="ECO:0007669"/>
    <property type="project" value="TreeGrafter"/>
</dbReference>
<dbReference type="SUPFAM" id="SSF51206">
    <property type="entry name" value="cAMP-binding domain-like"/>
    <property type="match status" value="1"/>
</dbReference>
<dbReference type="HOGENOM" id="CLU_075053_16_6_6"/>
<dbReference type="EMBL" id="CP009888">
    <property type="protein sequence ID" value="AIY64965.1"/>
    <property type="molecule type" value="Genomic_DNA"/>
</dbReference>
<organism evidence="2 3">
    <name type="scientific">Pseudoalteromonas piratica</name>
    <dbReference type="NCBI Taxonomy" id="1348114"/>
    <lineage>
        <taxon>Bacteria</taxon>
        <taxon>Pseudomonadati</taxon>
        <taxon>Pseudomonadota</taxon>
        <taxon>Gammaproteobacteria</taxon>
        <taxon>Alteromonadales</taxon>
        <taxon>Pseudoalteromonadaceae</taxon>
        <taxon>Pseudoalteromonas</taxon>
    </lineage>
</organism>
<dbReference type="InterPro" id="IPR000595">
    <property type="entry name" value="cNMP-bd_dom"/>
</dbReference>
<proteinExistence type="predicted"/>
<dbReference type="PANTHER" id="PTHR24567">
    <property type="entry name" value="CRP FAMILY TRANSCRIPTIONAL REGULATORY PROTEIN"/>
    <property type="match status" value="1"/>
</dbReference>
<accession>A0A0A7EE89</accession>
<gene>
    <name evidence="2" type="ORF">OM33_07230</name>
</gene>
<dbReference type="RefSeq" id="WP_038640424.1">
    <property type="nucleotide sequence ID" value="NZ_CP009888.1"/>
</dbReference>
<feature type="domain" description="Cyclic nucleotide-binding" evidence="1">
    <location>
        <begin position="21"/>
        <end position="121"/>
    </location>
</feature>
<dbReference type="InterPro" id="IPR014710">
    <property type="entry name" value="RmlC-like_jellyroll"/>
</dbReference>